<keyword evidence="2" id="KW-1185">Reference proteome</keyword>
<sequence>MFISRLKPTWSLKSLLKPSSSQSLVSDPVSDILQFVEKVDEALPDSAVKEAKPEDKTFVHVGLESIRFEEKRLEGDGPKVNLGQQYEVTKR</sequence>
<organism evidence="1 2">
    <name type="scientific">Triparma retinervis</name>
    <dbReference type="NCBI Taxonomy" id="2557542"/>
    <lineage>
        <taxon>Eukaryota</taxon>
        <taxon>Sar</taxon>
        <taxon>Stramenopiles</taxon>
        <taxon>Ochrophyta</taxon>
        <taxon>Bolidophyceae</taxon>
        <taxon>Parmales</taxon>
        <taxon>Triparmaceae</taxon>
        <taxon>Triparma</taxon>
    </lineage>
</organism>
<accession>A0A9W7CF84</accession>
<dbReference type="AlphaFoldDB" id="A0A9W7CF84"/>
<evidence type="ECO:0000313" key="2">
    <source>
        <dbReference type="Proteomes" id="UP001165082"/>
    </source>
</evidence>
<proteinExistence type="predicted"/>
<protein>
    <submittedName>
        <fullName evidence="1">Uncharacterized protein</fullName>
    </submittedName>
</protein>
<dbReference type="Proteomes" id="UP001165082">
    <property type="component" value="Unassembled WGS sequence"/>
</dbReference>
<reference evidence="1" key="1">
    <citation type="submission" date="2022-07" db="EMBL/GenBank/DDBJ databases">
        <title>Genome analysis of Parmales, a sister group of diatoms, reveals the evolutionary specialization of diatoms from phago-mixotrophs to photoautotrophs.</title>
        <authorList>
            <person name="Ban H."/>
            <person name="Sato S."/>
            <person name="Yoshikawa S."/>
            <person name="Kazumasa Y."/>
            <person name="Nakamura Y."/>
            <person name="Ichinomiya M."/>
            <person name="Saitoh K."/>
            <person name="Sato N."/>
            <person name="Blanc-Mathieu R."/>
            <person name="Endo H."/>
            <person name="Kuwata A."/>
            <person name="Ogata H."/>
        </authorList>
    </citation>
    <scope>NUCLEOTIDE SEQUENCE</scope>
</reference>
<name>A0A9W7CF84_9STRA</name>
<dbReference type="EMBL" id="BRXZ01000216">
    <property type="protein sequence ID" value="GMI07593.1"/>
    <property type="molecule type" value="Genomic_DNA"/>
</dbReference>
<gene>
    <name evidence="1" type="ORF">TrRE_jg2745</name>
</gene>
<comment type="caution">
    <text evidence="1">The sequence shown here is derived from an EMBL/GenBank/DDBJ whole genome shotgun (WGS) entry which is preliminary data.</text>
</comment>
<evidence type="ECO:0000313" key="1">
    <source>
        <dbReference type="EMBL" id="GMI07593.1"/>
    </source>
</evidence>